<feature type="repeat" description="ANK" evidence="3">
    <location>
        <begin position="188"/>
        <end position="220"/>
    </location>
</feature>
<organism evidence="4 5">
    <name type="scientific">Symbiodinium natans</name>
    <dbReference type="NCBI Taxonomy" id="878477"/>
    <lineage>
        <taxon>Eukaryota</taxon>
        <taxon>Sar</taxon>
        <taxon>Alveolata</taxon>
        <taxon>Dinophyceae</taxon>
        <taxon>Suessiales</taxon>
        <taxon>Symbiodiniaceae</taxon>
        <taxon>Symbiodinium</taxon>
    </lineage>
</organism>
<dbReference type="InterPro" id="IPR002110">
    <property type="entry name" value="Ankyrin_rpt"/>
</dbReference>
<feature type="repeat" description="ANK" evidence="3">
    <location>
        <begin position="354"/>
        <end position="386"/>
    </location>
</feature>
<dbReference type="EMBL" id="CAJNDS010002255">
    <property type="protein sequence ID" value="CAE7394684.1"/>
    <property type="molecule type" value="Genomic_DNA"/>
</dbReference>
<evidence type="ECO:0000313" key="5">
    <source>
        <dbReference type="Proteomes" id="UP000604046"/>
    </source>
</evidence>
<reference evidence="4" key="1">
    <citation type="submission" date="2021-02" db="EMBL/GenBank/DDBJ databases">
        <authorList>
            <person name="Dougan E. K."/>
            <person name="Rhodes N."/>
            <person name="Thang M."/>
            <person name="Chan C."/>
        </authorList>
    </citation>
    <scope>NUCLEOTIDE SEQUENCE</scope>
</reference>
<name>A0A812QML4_9DINO</name>
<dbReference type="OrthoDB" id="430364at2759"/>
<dbReference type="PROSITE" id="PS50088">
    <property type="entry name" value="ANK_REPEAT"/>
    <property type="match status" value="4"/>
</dbReference>
<dbReference type="Pfam" id="PF12796">
    <property type="entry name" value="Ank_2"/>
    <property type="match status" value="3"/>
</dbReference>
<comment type="caution">
    <text evidence="4">The sequence shown here is derived from an EMBL/GenBank/DDBJ whole genome shotgun (WGS) entry which is preliminary data.</text>
</comment>
<evidence type="ECO:0000256" key="3">
    <source>
        <dbReference type="PROSITE-ProRule" id="PRU00023"/>
    </source>
</evidence>
<feature type="repeat" description="ANK" evidence="3">
    <location>
        <begin position="221"/>
        <end position="253"/>
    </location>
</feature>
<evidence type="ECO:0000256" key="2">
    <source>
        <dbReference type="ARBA" id="ARBA00023043"/>
    </source>
</evidence>
<dbReference type="PANTHER" id="PTHR24198">
    <property type="entry name" value="ANKYRIN REPEAT AND PROTEIN KINASE DOMAIN-CONTAINING PROTEIN"/>
    <property type="match status" value="1"/>
</dbReference>
<dbReference type="Pfam" id="PF00023">
    <property type="entry name" value="Ank"/>
    <property type="match status" value="1"/>
</dbReference>
<keyword evidence="1" id="KW-0677">Repeat</keyword>
<keyword evidence="5" id="KW-1185">Reference proteome</keyword>
<dbReference type="SUPFAM" id="SSF48403">
    <property type="entry name" value="Ankyrin repeat"/>
    <property type="match status" value="1"/>
</dbReference>
<dbReference type="PANTHER" id="PTHR24198:SF165">
    <property type="entry name" value="ANKYRIN REPEAT-CONTAINING PROTEIN-RELATED"/>
    <property type="match status" value="1"/>
</dbReference>
<proteinExistence type="predicted"/>
<gene>
    <name evidence="4" type="primary">KIDINS220</name>
    <name evidence="4" type="ORF">SNAT2548_LOCUS21504</name>
</gene>
<sequence length="412" mass="44217">MDRVCFYSLVSGEEQSRMDRAELRAAATCLEGVRKHFHEHHGHPFFAVKVFRSPTDVAVIPRQQTFEELGECDSLFVLVATLDKEDPRQLFAIADARDENVAALEEVLEEVDADVRDSHGETAACKVCRQGHLGMLRSLHLANADFTLGPRGATPLLLSCQEGHLACARFLLGTGRLVLNLLEVRDRESDTPLTKAARFGHTPCVELLVASRADIEAKGRYGNTAIIVAAKHGHADCVRFLLDQGAVKDAQANDLNTSLILAADRGHPKSVEILLSAGADKDIEANNGRTALDCASGMAARRSDVEGYAECARLLEAAKGGNSRQLLQGAELGRPSVVRAALAAGVSLEVKNRYGKTALMLAAEKGHVECLQLLLARGANKDAQSNDDDSALSLASTHGHAECLALLRAHGA</sequence>
<feature type="repeat" description="ANK" evidence="3">
    <location>
        <begin position="254"/>
        <end position="286"/>
    </location>
</feature>
<evidence type="ECO:0000313" key="4">
    <source>
        <dbReference type="EMBL" id="CAE7394684.1"/>
    </source>
</evidence>
<evidence type="ECO:0000256" key="1">
    <source>
        <dbReference type="ARBA" id="ARBA00022737"/>
    </source>
</evidence>
<dbReference type="AlphaFoldDB" id="A0A812QML4"/>
<dbReference type="PROSITE" id="PS50297">
    <property type="entry name" value="ANK_REP_REGION"/>
    <property type="match status" value="3"/>
</dbReference>
<dbReference type="Proteomes" id="UP000604046">
    <property type="component" value="Unassembled WGS sequence"/>
</dbReference>
<keyword evidence="2 3" id="KW-0040">ANK repeat</keyword>
<dbReference type="Gene3D" id="1.25.40.20">
    <property type="entry name" value="Ankyrin repeat-containing domain"/>
    <property type="match status" value="3"/>
</dbReference>
<dbReference type="InterPro" id="IPR036770">
    <property type="entry name" value="Ankyrin_rpt-contain_sf"/>
</dbReference>
<protein>
    <submittedName>
        <fullName evidence="4">KIDINS220 protein</fullName>
    </submittedName>
</protein>
<dbReference type="SMART" id="SM00248">
    <property type="entry name" value="ANK"/>
    <property type="match status" value="8"/>
</dbReference>
<accession>A0A812QML4</accession>